<dbReference type="AlphaFoldDB" id="A0A0B2W5R3"/>
<evidence type="ECO:0000313" key="12">
    <source>
        <dbReference type="Proteomes" id="UP000031036"/>
    </source>
</evidence>
<dbReference type="GO" id="GO:0140300">
    <property type="term" value="P:serine import into mitochondrion"/>
    <property type="evidence" value="ECO:0007669"/>
    <property type="project" value="TreeGrafter"/>
</dbReference>
<dbReference type="InterPro" id="IPR004686">
    <property type="entry name" value="Mtc"/>
</dbReference>
<dbReference type="NCBIfam" id="TIGR00798">
    <property type="entry name" value="mtc"/>
    <property type="match status" value="1"/>
</dbReference>
<dbReference type="GO" id="GO:0015075">
    <property type="term" value="F:monoatomic ion transmembrane transporter activity"/>
    <property type="evidence" value="ECO:0007669"/>
    <property type="project" value="InterPro"/>
</dbReference>
<keyword evidence="7 9" id="KW-0496">Mitochondrion</keyword>
<keyword evidence="8 9" id="KW-0472">Membrane</keyword>
<accession>A0A0B2W5R3</accession>
<evidence type="ECO:0000256" key="3">
    <source>
        <dbReference type="ARBA" id="ARBA00022448"/>
    </source>
</evidence>
<dbReference type="EMBL" id="UYWY01023266">
    <property type="protein sequence ID" value="VDM47334.1"/>
    <property type="molecule type" value="Genomic_DNA"/>
</dbReference>
<feature type="transmembrane region" description="Helical" evidence="9">
    <location>
        <begin position="228"/>
        <end position="251"/>
    </location>
</feature>
<dbReference type="OMA" id="ISKSKWD"/>
<evidence type="ECO:0000256" key="5">
    <source>
        <dbReference type="ARBA" id="ARBA00022970"/>
    </source>
</evidence>
<name>A0A0B2W5R3_TOXCA</name>
<keyword evidence="4 9" id="KW-0812">Transmembrane</keyword>
<evidence type="ECO:0000313" key="11">
    <source>
        <dbReference type="EMBL" id="VDM47334.1"/>
    </source>
</evidence>
<reference evidence="10 12" key="1">
    <citation type="submission" date="2014-11" db="EMBL/GenBank/DDBJ databases">
        <title>Genetic blueprint of the zoonotic pathogen Toxocara canis.</title>
        <authorList>
            <person name="Zhu X.-Q."/>
            <person name="Korhonen P.K."/>
            <person name="Cai H."/>
            <person name="Young N.D."/>
            <person name="Nejsum P."/>
            <person name="von Samson-Himmelstjerna G."/>
            <person name="Boag P.R."/>
            <person name="Tan P."/>
            <person name="Li Q."/>
            <person name="Min J."/>
            <person name="Yang Y."/>
            <person name="Wang X."/>
            <person name="Fang X."/>
            <person name="Hall R.S."/>
            <person name="Hofmann A."/>
            <person name="Sternberg P.W."/>
            <person name="Jex A.R."/>
            <person name="Gasser R.B."/>
        </authorList>
    </citation>
    <scope>NUCLEOTIDE SEQUENCE [LARGE SCALE GENOMIC DNA]</scope>
    <source>
        <strain evidence="10">PN_DK_2014</strain>
    </source>
</reference>
<dbReference type="PANTHER" id="PTHR11153:SF8">
    <property type="entry name" value="SIDEROFLEXIN-1"/>
    <property type="match status" value="1"/>
</dbReference>
<protein>
    <recommendedName>
        <fullName evidence="9">Sidoreflexin</fullName>
    </recommendedName>
</protein>
<gene>
    <name evidence="10" type="primary">SFXN1</name>
    <name evidence="10" type="ORF">Tcan_04789</name>
    <name evidence="11" type="ORF">TCNE_LOCUS16013</name>
</gene>
<keyword evidence="12" id="KW-1185">Reference proteome</keyword>
<dbReference type="PANTHER" id="PTHR11153">
    <property type="entry name" value="SIDEROFLEXIN"/>
    <property type="match status" value="1"/>
</dbReference>
<feature type="transmembrane region" description="Helical" evidence="9">
    <location>
        <begin position="271"/>
        <end position="291"/>
    </location>
</feature>
<organism evidence="10 12">
    <name type="scientific">Toxocara canis</name>
    <name type="common">Canine roundworm</name>
    <dbReference type="NCBI Taxonomy" id="6265"/>
    <lineage>
        <taxon>Eukaryota</taxon>
        <taxon>Metazoa</taxon>
        <taxon>Ecdysozoa</taxon>
        <taxon>Nematoda</taxon>
        <taxon>Chromadorea</taxon>
        <taxon>Rhabditida</taxon>
        <taxon>Spirurina</taxon>
        <taxon>Ascaridomorpha</taxon>
        <taxon>Ascaridoidea</taxon>
        <taxon>Toxocaridae</taxon>
        <taxon>Toxocara</taxon>
    </lineage>
</organism>
<comment type="caution">
    <text evidence="9">Lacks conserved residue(s) required for the propagation of feature annotation.</text>
</comment>
<comment type="subcellular location">
    <subcellularLocation>
        <location evidence="1 9">Mitochondrion membrane</location>
        <topology evidence="1 9">Multi-pass membrane protein</topology>
    </subcellularLocation>
</comment>
<reference evidence="11" key="2">
    <citation type="submission" date="2018-11" db="EMBL/GenBank/DDBJ databases">
        <authorList>
            <consortium name="Pathogen Informatics"/>
        </authorList>
    </citation>
    <scope>NUCLEOTIDE SEQUENCE [LARGE SCALE GENOMIC DNA]</scope>
</reference>
<dbReference type="Proteomes" id="UP000031036">
    <property type="component" value="Unassembled WGS sequence"/>
</dbReference>
<evidence type="ECO:0000256" key="6">
    <source>
        <dbReference type="ARBA" id="ARBA00022989"/>
    </source>
</evidence>
<dbReference type="EMBL" id="JPKZ01000094">
    <property type="protein sequence ID" value="KHN89024.1"/>
    <property type="molecule type" value="Genomic_DNA"/>
</dbReference>
<dbReference type="GO" id="GO:0005743">
    <property type="term" value="C:mitochondrial inner membrane"/>
    <property type="evidence" value="ECO:0007669"/>
    <property type="project" value="TreeGrafter"/>
</dbReference>
<evidence type="ECO:0000256" key="7">
    <source>
        <dbReference type="ARBA" id="ARBA00023128"/>
    </source>
</evidence>
<dbReference type="OrthoDB" id="6608471at2759"/>
<keyword evidence="5" id="KW-0029">Amino-acid transport</keyword>
<sequence length="326" mass="36618">MSELVINLPERPNISKPRWDQKLFSGRLKHFFATINPIYLLASNSELEAACQLVNDYKMGKFNASLTVEQLWHAKNLYDSSFHPDTGEKMLLIGRMSAQVPCNMALSGGMLTFYRSYTGTIFWQFLNQSFNAIVNYTNRSGANPISNECLLKAYIAATGGALTAALSLNHIARNLNPLAARLVPFFAVSLANMINIPMMRQNEFKTGIDIEDANGVKLGRSKVIPYRAITQVCIGRIVMALPVLVIPTIIMNRLESLQWYKPYKRIVSLPLTMALVGLNLLFSTPIGCAMFPQMASIKVNKLEYELQEKINKLKNPPDEVYYNRGL</sequence>
<evidence type="ECO:0000256" key="4">
    <source>
        <dbReference type="ARBA" id="ARBA00022692"/>
    </source>
</evidence>
<keyword evidence="3" id="KW-0813">Transport</keyword>
<comment type="similarity">
    <text evidence="2 9">Belongs to the sideroflexin family.</text>
</comment>
<evidence type="ECO:0000256" key="9">
    <source>
        <dbReference type="RuleBase" id="RU362000"/>
    </source>
</evidence>
<evidence type="ECO:0000313" key="10">
    <source>
        <dbReference type="EMBL" id="KHN89024.1"/>
    </source>
</evidence>
<evidence type="ECO:0000256" key="1">
    <source>
        <dbReference type="ARBA" id="ARBA00004225"/>
    </source>
</evidence>
<dbReference type="STRING" id="6265.A0A0B2W5R3"/>
<evidence type="ECO:0000256" key="2">
    <source>
        <dbReference type="ARBA" id="ARBA00005974"/>
    </source>
</evidence>
<keyword evidence="6 9" id="KW-1133">Transmembrane helix</keyword>
<evidence type="ECO:0000256" key="8">
    <source>
        <dbReference type="ARBA" id="ARBA00023136"/>
    </source>
</evidence>
<proteinExistence type="inferred from homology"/>
<dbReference type="Pfam" id="PF03820">
    <property type="entry name" value="SFXNs"/>
    <property type="match status" value="1"/>
</dbReference>
<feature type="transmembrane region" description="Helical" evidence="9">
    <location>
        <begin position="178"/>
        <end position="196"/>
    </location>
</feature>